<organism evidence="2 3">
    <name type="scientific">Brevibacillus formosus</name>
    <dbReference type="NCBI Taxonomy" id="54913"/>
    <lineage>
        <taxon>Bacteria</taxon>
        <taxon>Bacillati</taxon>
        <taxon>Bacillota</taxon>
        <taxon>Bacilli</taxon>
        <taxon>Bacillales</taxon>
        <taxon>Paenibacillaceae</taxon>
        <taxon>Brevibacillus</taxon>
    </lineage>
</organism>
<comment type="caution">
    <text evidence="2">The sequence shown here is derived from an EMBL/GenBank/DDBJ whole genome shotgun (WGS) entry which is preliminary data.</text>
</comment>
<dbReference type="Proteomes" id="UP000035218">
    <property type="component" value="Unassembled WGS sequence"/>
</dbReference>
<reference evidence="2 3" key="1">
    <citation type="submission" date="2015-05" db="EMBL/GenBank/DDBJ databases">
        <title>Genome sequencing project for genomic taxonomy and phylogenomics of Bacillus-like bacteria.</title>
        <authorList>
            <person name="Liu B."/>
            <person name="Wang J."/>
            <person name="Zhu Y."/>
            <person name="Liu G."/>
            <person name="Chen Q."/>
            <person name="Chen Z."/>
            <person name="Lan J."/>
            <person name="Che J."/>
            <person name="Ge C."/>
            <person name="Shi H."/>
            <person name="Pan Z."/>
            <person name="Liu X."/>
        </authorList>
    </citation>
    <scope>NUCLEOTIDE SEQUENCE [LARGE SCALE GENOMIC DNA]</scope>
    <source>
        <strain evidence="2 3">DSM 9885</strain>
    </source>
</reference>
<reference evidence="1 4" key="2">
    <citation type="submission" date="2019-06" db="EMBL/GenBank/DDBJ databases">
        <title>Whole genome shotgun sequence of Brevibacillus formosus NBRC 15716.</title>
        <authorList>
            <person name="Hosoyama A."/>
            <person name="Uohara A."/>
            <person name="Ohji S."/>
            <person name="Ichikawa N."/>
        </authorList>
    </citation>
    <scope>NUCLEOTIDE SEQUENCE [LARGE SCALE GENOMIC DNA]</scope>
    <source>
        <strain evidence="1 4">NBRC 15716</strain>
    </source>
</reference>
<dbReference type="Proteomes" id="UP000319498">
    <property type="component" value="Unassembled WGS sequence"/>
</dbReference>
<dbReference type="EMBL" id="BJOL01000016">
    <property type="protein sequence ID" value="GED58794.1"/>
    <property type="molecule type" value="Genomic_DNA"/>
</dbReference>
<protein>
    <submittedName>
        <fullName evidence="2">Uncharacterized protein</fullName>
    </submittedName>
</protein>
<gene>
    <name evidence="2" type="ORF">AA984_21930</name>
    <name evidence="1" type="ORF">BFO01nite_29260</name>
</gene>
<keyword evidence="4" id="KW-1185">Reference proteome</keyword>
<dbReference type="EMBL" id="LDCN01000007">
    <property type="protein sequence ID" value="KLH97220.1"/>
    <property type="molecule type" value="Genomic_DNA"/>
</dbReference>
<evidence type="ECO:0000313" key="3">
    <source>
        <dbReference type="Proteomes" id="UP000035218"/>
    </source>
</evidence>
<evidence type="ECO:0000313" key="2">
    <source>
        <dbReference type="EMBL" id="KLH97220.1"/>
    </source>
</evidence>
<accession>A0A837KHI5</accession>
<dbReference type="AlphaFoldDB" id="A0A837KHI5"/>
<name>A0A837KHI5_9BACL</name>
<evidence type="ECO:0000313" key="1">
    <source>
        <dbReference type="EMBL" id="GED58794.1"/>
    </source>
</evidence>
<evidence type="ECO:0000313" key="4">
    <source>
        <dbReference type="Proteomes" id="UP000319498"/>
    </source>
</evidence>
<proteinExistence type="predicted"/>
<sequence length="141" mass="12901">MSGRIGTGGTGGSTFGLPEMFGGLYGVGFSIGSAGFSIGFSIGSVGFSIGCVGGGGGNVGGAVGLTTSGETEGTGGLGVSLGGLGISLGGLVGMGAGGRVGLVSSLDSISTSPDSSGSIGRLSICCGTSISSSSVIGLSFT</sequence>